<gene>
    <name evidence="1" type="ORF">FMM80_06695</name>
</gene>
<dbReference type="AlphaFoldDB" id="A0A9X5H5R9"/>
<comment type="caution">
    <text evidence="1">The sequence shown here is derived from an EMBL/GenBank/DDBJ whole genome shotgun (WGS) entry which is preliminary data.</text>
</comment>
<organism evidence="1 2">
    <name type="scientific">Schaedlerella arabinosiphila</name>
    <dbReference type="NCBI Taxonomy" id="2044587"/>
    <lineage>
        <taxon>Bacteria</taxon>
        <taxon>Bacillati</taxon>
        <taxon>Bacillota</taxon>
        <taxon>Clostridia</taxon>
        <taxon>Lachnospirales</taxon>
        <taxon>Lachnospiraceae</taxon>
        <taxon>Schaedlerella</taxon>
    </lineage>
</organism>
<name>A0A9X5H5R9_9FIRM</name>
<dbReference type="OrthoDB" id="2066462at2"/>
<proteinExistence type="predicted"/>
<evidence type="ECO:0000313" key="2">
    <source>
        <dbReference type="Proteomes" id="UP000474104"/>
    </source>
</evidence>
<accession>A0A9X5H5R9</accession>
<dbReference type="RefSeq" id="WP_004070910.1">
    <property type="nucleotide sequence ID" value="NZ_VIRB01000045.1"/>
</dbReference>
<dbReference type="EMBL" id="VIRB01000045">
    <property type="protein sequence ID" value="NDO68393.1"/>
    <property type="molecule type" value="Genomic_DNA"/>
</dbReference>
<sequence>MENYGMDAVPLYLQWQEGGGVGETKVCPLCNRRLLDVKRDRAYEVIFELRCPHCGKIVRIVLPAREG</sequence>
<protein>
    <submittedName>
        <fullName evidence="1">Uncharacterized protein</fullName>
    </submittedName>
</protein>
<evidence type="ECO:0000313" key="1">
    <source>
        <dbReference type="EMBL" id="NDO68393.1"/>
    </source>
</evidence>
<reference evidence="1 2" key="1">
    <citation type="submission" date="2019-07" db="EMBL/GenBank/DDBJ databases">
        <title>Draft genome sequences of 15 bacterial species constituting the stable defined intestinal microbiota of the GM15 gnotobiotic mouse model.</title>
        <authorList>
            <person name="Elie C."/>
            <person name="Mathieu A."/>
            <person name="Saliou A."/>
            <person name="Darnaud M."/>
            <person name="Leulier F."/>
            <person name="Tamellini A."/>
        </authorList>
    </citation>
    <scope>NUCLEOTIDE SEQUENCE [LARGE SCALE GENOMIC DNA]</scope>
    <source>
        <strain evidence="2">ASF 502</strain>
    </source>
</reference>
<dbReference type="Proteomes" id="UP000474104">
    <property type="component" value="Unassembled WGS sequence"/>
</dbReference>